<reference evidence="5" key="1">
    <citation type="submission" date="2024-02" db="UniProtKB">
        <authorList>
            <consortium name="WormBaseParasite"/>
        </authorList>
    </citation>
    <scope>IDENTIFICATION</scope>
</reference>
<dbReference type="PANTHER" id="PTHR46163">
    <property type="entry name" value="TYROSINE-PROTEIN PHOSPHATASE-RELATED"/>
    <property type="match status" value="1"/>
</dbReference>
<sequence length="375" mass="42366">MSRVPVRQIIPGRRNKENAADWSAEHANKISKPWKPDAEKKDNKGCKAGMAPGTAGVTDISAAAALTCVDQFVGWAVTCGIEGIRQQYLTLKTYQPPNFNASSFLVNPTKNRYPDVQCFEDTRVKLTPELPGEGDYIHANWCKLEGHEKVYIATQAPTEATIVDFWRMCWEHEVVTIVQLCKISEASRQKCSQYWPEKQGDFKNYGKFFVNNKKVEVEEKFTSLTIELLPEGCSDSRIIKLIQFGQWPDHGVPLKGITVLRFLRLIATGDKLITGNIVVHCSAGIGRTGTIILIDWVLQRLFNGEGADVMDLFRKLRNQRAHAIQNEAQYLFVYTTVLDYISTKYPGKYKAVVQKLHEEGRGFIQHVKDAAVEKQ</sequence>
<dbReference type="InterPro" id="IPR000387">
    <property type="entry name" value="Tyr_Pase_dom"/>
</dbReference>
<dbReference type="Gene3D" id="3.90.190.10">
    <property type="entry name" value="Protein tyrosine phosphatase superfamily"/>
    <property type="match status" value="1"/>
</dbReference>
<dbReference type="CDD" id="cd00047">
    <property type="entry name" value="PTPc"/>
    <property type="match status" value="1"/>
</dbReference>
<dbReference type="SMART" id="SM00194">
    <property type="entry name" value="PTPc"/>
    <property type="match status" value="1"/>
</dbReference>
<evidence type="ECO:0000313" key="4">
    <source>
        <dbReference type="Proteomes" id="UP000887575"/>
    </source>
</evidence>
<dbReference type="InterPro" id="IPR029021">
    <property type="entry name" value="Prot-tyrosine_phosphatase-like"/>
</dbReference>
<dbReference type="InterPro" id="IPR003595">
    <property type="entry name" value="Tyr_Pase_cat"/>
</dbReference>
<accession>A0AAF3F530</accession>
<keyword evidence="4" id="KW-1185">Reference proteome</keyword>
<feature type="region of interest" description="Disordered" evidence="1">
    <location>
        <begin position="1"/>
        <end position="45"/>
    </location>
</feature>
<evidence type="ECO:0000259" key="3">
    <source>
        <dbReference type="PROSITE" id="PS50056"/>
    </source>
</evidence>
<dbReference type="GO" id="GO:0004725">
    <property type="term" value="F:protein tyrosine phosphatase activity"/>
    <property type="evidence" value="ECO:0007669"/>
    <property type="project" value="InterPro"/>
</dbReference>
<dbReference type="InterPro" id="IPR052782">
    <property type="entry name" value="Oocyte-zygote_transition_reg"/>
</dbReference>
<dbReference type="AlphaFoldDB" id="A0AAF3F530"/>
<dbReference type="SMART" id="SM00404">
    <property type="entry name" value="PTPc_motif"/>
    <property type="match status" value="1"/>
</dbReference>
<feature type="domain" description="Tyrosine-protein phosphatase" evidence="2">
    <location>
        <begin position="84"/>
        <end position="340"/>
    </location>
</feature>
<dbReference type="Proteomes" id="UP000887575">
    <property type="component" value="Unassembled WGS sequence"/>
</dbReference>
<feature type="domain" description="Tyrosine specific protein phosphatases" evidence="3">
    <location>
        <begin position="257"/>
        <end position="331"/>
    </location>
</feature>
<dbReference type="Pfam" id="PF00102">
    <property type="entry name" value="Y_phosphatase"/>
    <property type="match status" value="1"/>
</dbReference>
<dbReference type="PRINTS" id="PR00700">
    <property type="entry name" value="PRTYPHPHTASE"/>
</dbReference>
<proteinExistence type="predicted"/>
<dbReference type="PROSITE" id="PS50056">
    <property type="entry name" value="TYR_PHOSPHATASE_2"/>
    <property type="match status" value="1"/>
</dbReference>
<dbReference type="PROSITE" id="PS00383">
    <property type="entry name" value="TYR_PHOSPHATASE_1"/>
    <property type="match status" value="1"/>
</dbReference>
<name>A0AAF3F530_9BILA</name>
<dbReference type="PROSITE" id="PS50055">
    <property type="entry name" value="TYR_PHOSPHATASE_PTP"/>
    <property type="match status" value="1"/>
</dbReference>
<evidence type="ECO:0000313" key="5">
    <source>
        <dbReference type="WBParaSite" id="MBELARI_LOCUS20878"/>
    </source>
</evidence>
<dbReference type="WBParaSite" id="MBELARI_LOCUS20878">
    <property type="protein sequence ID" value="MBELARI_LOCUS20878"/>
    <property type="gene ID" value="MBELARI_LOCUS20878"/>
</dbReference>
<protein>
    <submittedName>
        <fullName evidence="5">Uncharacterized protein</fullName>
    </submittedName>
</protein>
<organism evidence="4 5">
    <name type="scientific">Mesorhabditis belari</name>
    <dbReference type="NCBI Taxonomy" id="2138241"/>
    <lineage>
        <taxon>Eukaryota</taxon>
        <taxon>Metazoa</taxon>
        <taxon>Ecdysozoa</taxon>
        <taxon>Nematoda</taxon>
        <taxon>Chromadorea</taxon>
        <taxon>Rhabditida</taxon>
        <taxon>Rhabditina</taxon>
        <taxon>Rhabditomorpha</taxon>
        <taxon>Rhabditoidea</taxon>
        <taxon>Rhabditidae</taxon>
        <taxon>Mesorhabditinae</taxon>
        <taxon>Mesorhabditis</taxon>
    </lineage>
</organism>
<dbReference type="InterPro" id="IPR000242">
    <property type="entry name" value="PTP_cat"/>
</dbReference>
<dbReference type="InterPro" id="IPR016130">
    <property type="entry name" value="Tyr_Pase_AS"/>
</dbReference>
<evidence type="ECO:0000256" key="1">
    <source>
        <dbReference type="SAM" id="MobiDB-lite"/>
    </source>
</evidence>
<dbReference type="SUPFAM" id="SSF52799">
    <property type="entry name" value="(Phosphotyrosine protein) phosphatases II"/>
    <property type="match status" value="1"/>
</dbReference>
<evidence type="ECO:0000259" key="2">
    <source>
        <dbReference type="PROSITE" id="PS50055"/>
    </source>
</evidence>
<feature type="compositionally biased region" description="Basic and acidic residues" evidence="1">
    <location>
        <begin position="14"/>
        <end position="45"/>
    </location>
</feature>